<dbReference type="PROSITE" id="PS51257">
    <property type="entry name" value="PROKAR_LIPOPROTEIN"/>
    <property type="match status" value="1"/>
</dbReference>
<organism evidence="1 2">
    <name type="scientific">Caerostris darwini</name>
    <dbReference type="NCBI Taxonomy" id="1538125"/>
    <lineage>
        <taxon>Eukaryota</taxon>
        <taxon>Metazoa</taxon>
        <taxon>Ecdysozoa</taxon>
        <taxon>Arthropoda</taxon>
        <taxon>Chelicerata</taxon>
        <taxon>Arachnida</taxon>
        <taxon>Araneae</taxon>
        <taxon>Araneomorphae</taxon>
        <taxon>Entelegynae</taxon>
        <taxon>Araneoidea</taxon>
        <taxon>Araneidae</taxon>
        <taxon>Caerostris</taxon>
    </lineage>
</organism>
<sequence length="114" mass="13135">MDKTKSSGYRARRISNIREFGSNISTVFGGYGCDKSASLKKKMFGQFPDSKPGVFINVRNCKDTTSSNLVQVMLPILYQESASKWQRIHFDGKDLRFRTKAAYDIVFRKKRLRI</sequence>
<protein>
    <submittedName>
        <fullName evidence="1">Uncharacterized protein</fullName>
    </submittedName>
</protein>
<keyword evidence="2" id="KW-1185">Reference proteome</keyword>
<evidence type="ECO:0000313" key="2">
    <source>
        <dbReference type="Proteomes" id="UP001054837"/>
    </source>
</evidence>
<dbReference type="AlphaFoldDB" id="A0AAV4TX08"/>
<evidence type="ECO:0000313" key="1">
    <source>
        <dbReference type="EMBL" id="GIY50220.1"/>
    </source>
</evidence>
<gene>
    <name evidence="1" type="ORF">CDAR_319031</name>
</gene>
<accession>A0AAV4TX08</accession>
<proteinExistence type="predicted"/>
<reference evidence="1 2" key="1">
    <citation type="submission" date="2021-06" db="EMBL/GenBank/DDBJ databases">
        <title>Caerostris darwini draft genome.</title>
        <authorList>
            <person name="Kono N."/>
            <person name="Arakawa K."/>
        </authorList>
    </citation>
    <scope>NUCLEOTIDE SEQUENCE [LARGE SCALE GENOMIC DNA]</scope>
</reference>
<dbReference type="Proteomes" id="UP001054837">
    <property type="component" value="Unassembled WGS sequence"/>
</dbReference>
<dbReference type="EMBL" id="BPLQ01010363">
    <property type="protein sequence ID" value="GIY50220.1"/>
    <property type="molecule type" value="Genomic_DNA"/>
</dbReference>
<name>A0AAV4TX08_9ARAC</name>
<comment type="caution">
    <text evidence="1">The sequence shown here is derived from an EMBL/GenBank/DDBJ whole genome shotgun (WGS) entry which is preliminary data.</text>
</comment>